<evidence type="ECO:0000256" key="1">
    <source>
        <dbReference type="SAM" id="MobiDB-lite"/>
    </source>
</evidence>
<proteinExistence type="predicted"/>
<dbReference type="AlphaFoldDB" id="A0AAE9JBT5"/>
<organism evidence="3 4">
    <name type="scientific">Caenorhabditis briggsae</name>
    <dbReference type="NCBI Taxonomy" id="6238"/>
    <lineage>
        <taxon>Eukaryota</taxon>
        <taxon>Metazoa</taxon>
        <taxon>Ecdysozoa</taxon>
        <taxon>Nematoda</taxon>
        <taxon>Chromadorea</taxon>
        <taxon>Rhabditida</taxon>
        <taxon>Rhabditina</taxon>
        <taxon>Rhabditomorpha</taxon>
        <taxon>Rhabditoidea</taxon>
        <taxon>Rhabditidae</taxon>
        <taxon>Peloderinae</taxon>
        <taxon>Caenorhabditis</taxon>
    </lineage>
</organism>
<feature type="compositionally biased region" description="Basic and acidic residues" evidence="1">
    <location>
        <begin position="476"/>
        <end position="486"/>
    </location>
</feature>
<accession>A0AAE9JBT5</accession>
<dbReference type="Pfam" id="PF08277">
    <property type="entry name" value="PAN_3"/>
    <property type="match status" value="1"/>
</dbReference>
<gene>
    <name evidence="3" type="ORF">L5515_004989</name>
</gene>
<evidence type="ECO:0000259" key="2">
    <source>
        <dbReference type="SMART" id="SM00605"/>
    </source>
</evidence>
<evidence type="ECO:0000313" key="4">
    <source>
        <dbReference type="Proteomes" id="UP000829354"/>
    </source>
</evidence>
<dbReference type="Proteomes" id="UP000829354">
    <property type="component" value="Chromosome III"/>
</dbReference>
<protein>
    <recommendedName>
        <fullName evidence="2">PAN-3 domain-containing protein</fullName>
    </recommendedName>
</protein>
<dbReference type="EMBL" id="CP092622">
    <property type="protein sequence ID" value="UMM25009.1"/>
    <property type="molecule type" value="Genomic_DNA"/>
</dbReference>
<dbReference type="SMART" id="SM00605">
    <property type="entry name" value="CW"/>
    <property type="match status" value="1"/>
</dbReference>
<dbReference type="PANTHER" id="PTHR47629">
    <property type="entry name" value="C-TYPE LECTIN-RELATED"/>
    <property type="match status" value="1"/>
</dbReference>
<keyword evidence="4" id="KW-1185">Reference proteome</keyword>
<feature type="compositionally biased region" description="Polar residues" evidence="1">
    <location>
        <begin position="418"/>
        <end position="433"/>
    </location>
</feature>
<dbReference type="PANTHER" id="PTHR47629:SF8">
    <property type="entry name" value="PAN-3 DOMAIN-CONTAINING PROTEIN"/>
    <property type="match status" value="1"/>
</dbReference>
<dbReference type="InterPro" id="IPR006583">
    <property type="entry name" value="PAN-3_domain"/>
</dbReference>
<feature type="region of interest" description="Disordered" evidence="1">
    <location>
        <begin position="473"/>
        <end position="514"/>
    </location>
</feature>
<feature type="region of interest" description="Disordered" evidence="1">
    <location>
        <begin position="360"/>
        <end position="398"/>
    </location>
</feature>
<reference evidence="3 4" key="1">
    <citation type="submission" date="2022-04" db="EMBL/GenBank/DDBJ databases">
        <title>Chromosome-level reference genomes for two strains of Caenorhabditis briggsae: an improved platform for comparative genomics.</title>
        <authorList>
            <person name="Stevens L."/>
            <person name="Andersen E."/>
        </authorList>
    </citation>
    <scope>NUCLEOTIDE SEQUENCE [LARGE SCALE GENOMIC DNA]</scope>
    <source>
        <strain evidence="3">VX34</strain>
        <tissue evidence="3">Whole-organism</tissue>
    </source>
</reference>
<name>A0AAE9JBT5_CAEBR</name>
<feature type="compositionally biased region" description="Low complexity" evidence="1">
    <location>
        <begin position="381"/>
        <end position="398"/>
    </location>
</feature>
<feature type="compositionally biased region" description="Acidic residues" evidence="1">
    <location>
        <begin position="362"/>
        <end position="380"/>
    </location>
</feature>
<feature type="region of interest" description="Disordered" evidence="1">
    <location>
        <begin position="412"/>
        <end position="433"/>
    </location>
</feature>
<feature type="domain" description="PAN-3" evidence="2">
    <location>
        <begin position="100"/>
        <end position="230"/>
    </location>
</feature>
<sequence>MHRKLNIPNVKVFLVEHRKNRSKTPNHHKEKLVELKQQYAKLKNDKENLISTKDKINFASSKCRLNQKIITEKLKSECRDYWKDIREQIHKIGVKAANGFLVFSESSDLVKRIVKVWGQMEGSKGRIFENYEECLSKCLGDATCVLIAETSSGCVNFNLANVPIVEKSNAHSGIKIGFKRSLDKCPSKTANSPLFGQTTITESYTSEGILYNYNITELKSGSSTKWVFKPPTICPKDSIKLARGKIDVCVSFRFFPDSKKCQNQAMGVKLCQDSGDSGLTGPYSDTERELFGNKLSTYQSDYTHQNFWIDGKRVDGSSSYTFSDSSLSSTNGYGSVRGANDACHFLATKGNLIADLEKGLRDDDDSEESSEENIDDEDDGNNNNSFDPANTASYSSAVPSVPPPIPINSFSSPPVLSASPQPLINSHSSPSPTDEFQRLARLLEAENQKFSVISYRIGVRDSVTAETFTVCTGHTTSERSSTDRKNEKKKKQPRSTSRLDDSGDSGLTGPYSDTERELFGNKLSTYQSDYTHQNFWIDGKRVDGSSSYTFSDSSLSSTNGYGSVRGANDACHFLATKGNLIGVVHTQS</sequence>
<evidence type="ECO:0000313" key="3">
    <source>
        <dbReference type="EMBL" id="UMM25009.1"/>
    </source>
</evidence>